<dbReference type="eggNOG" id="ENOG5033BPV">
    <property type="taxonomic scope" value="Bacteria"/>
</dbReference>
<name>C3JA77_POREA</name>
<sequence>MEHNLDKLKERLLPLYVNLRKDCNADENLCPFLMQWGDKFPIKENDGIIFYGRATNGWSHGTWDDDIFFSNDDNSNERGWNRDDQMQWVENQWSSSEDGYNTNRSQFWNIIKGVSTHFYGQEWFNFVAWSNICKVAPNAQGNPSYKLFKKTSNNNIEVLKSELDFWSPKYIVFLTDGMKRDNKTRISWWTDPFISSLLSDGDGKEPLPFCEVPWDKENPEIKIQVYKLKEKYIIRSLHPQSRKVAPHKDAIINLIEMIEKGTQPGKCS</sequence>
<dbReference type="STRING" id="553175.POREN0001_1565"/>
<dbReference type="GeneID" id="93365921"/>
<protein>
    <submittedName>
        <fullName evidence="1">Uncharacterized protein</fullName>
    </submittedName>
</protein>
<evidence type="ECO:0000313" key="1">
    <source>
        <dbReference type="EMBL" id="EEN82912.1"/>
    </source>
</evidence>
<reference evidence="1 2" key="1">
    <citation type="submission" date="2009-04" db="EMBL/GenBank/DDBJ databases">
        <authorList>
            <person name="Sebastian Y."/>
            <person name="Madupu R."/>
            <person name="Durkin A.S."/>
            <person name="Torralba M."/>
            <person name="Methe B."/>
            <person name="Sutton G.G."/>
            <person name="Strausberg R.L."/>
            <person name="Nelson K.E."/>
        </authorList>
    </citation>
    <scope>NUCLEOTIDE SEQUENCE [LARGE SCALE GENOMIC DNA]</scope>
    <source>
        <strain evidence="2">ATCC 35406 / BCRC 14492 / JCM 8526 / NCTC 13058 / HG 370</strain>
    </source>
</reference>
<dbReference type="RefSeq" id="WP_004333437.1">
    <property type="nucleotide sequence ID" value="NZ_ACNN01000018.1"/>
</dbReference>
<proteinExistence type="predicted"/>
<evidence type="ECO:0000313" key="2">
    <source>
        <dbReference type="Proteomes" id="UP000004295"/>
    </source>
</evidence>
<comment type="caution">
    <text evidence="1">The sequence shown here is derived from an EMBL/GenBank/DDBJ whole genome shotgun (WGS) entry which is preliminary data.</text>
</comment>
<keyword evidence="2" id="KW-1185">Reference proteome</keyword>
<gene>
    <name evidence="1" type="ORF">POREN0001_1565</name>
</gene>
<organism evidence="1 2">
    <name type="scientific">Porphyromonas endodontalis (strain ATCC 35406 / DSM 24491 / JCM 8526 / CCUG 16442 / BCRC 14492 / NCTC 13058 / HG 370)</name>
    <name type="common">Bacteroides endodontalis</name>
    <dbReference type="NCBI Taxonomy" id="553175"/>
    <lineage>
        <taxon>Bacteria</taxon>
        <taxon>Pseudomonadati</taxon>
        <taxon>Bacteroidota</taxon>
        <taxon>Bacteroidia</taxon>
        <taxon>Bacteroidales</taxon>
        <taxon>Porphyromonadaceae</taxon>
        <taxon>Porphyromonas</taxon>
    </lineage>
</organism>
<dbReference type="Proteomes" id="UP000004295">
    <property type="component" value="Unassembled WGS sequence"/>
</dbReference>
<accession>C3JA77</accession>
<dbReference type="EMBL" id="ACNN01000018">
    <property type="protein sequence ID" value="EEN82912.1"/>
    <property type="molecule type" value="Genomic_DNA"/>
</dbReference>
<dbReference type="AlphaFoldDB" id="C3JA77"/>